<evidence type="ECO:0000256" key="6">
    <source>
        <dbReference type="ARBA" id="ARBA00050112"/>
    </source>
</evidence>
<dbReference type="PANTHER" id="PTHR46499">
    <property type="entry name" value="QUEUINE TRNA-RIBOSYLTRANSFERASE"/>
    <property type="match status" value="1"/>
</dbReference>
<dbReference type="Proteomes" id="UP000030652">
    <property type="component" value="Unassembled WGS sequence"/>
</dbReference>
<feature type="region of interest" description="RNA binding" evidence="7">
    <location>
        <begin position="245"/>
        <end position="251"/>
    </location>
</feature>
<evidence type="ECO:0000256" key="1">
    <source>
        <dbReference type="ARBA" id="ARBA00004691"/>
    </source>
</evidence>
<name>A0A0B0EJQ6_9BACT</name>
<gene>
    <name evidence="7" type="primary">tgt</name>
    <name evidence="9" type="ORF">SCABRO_03360</name>
</gene>
<dbReference type="InterPro" id="IPR050076">
    <property type="entry name" value="ArchSynthase1/Queuine_TRR"/>
</dbReference>
<feature type="binding site" evidence="7">
    <location>
        <position position="307"/>
    </location>
    <ligand>
        <name>Zn(2+)</name>
        <dbReference type="ChEBI" id="CHEBI:29105"/>
    </ligand>
</feature>
<evidence type="ECO:0000259" key="8">
    <source>
        <dbReference type="Pfam" id="PF01702"/>
    </source>
</evidence>
<comment type="subunit">
    <text evidence="7">Homodimer. Within each dimer, one monomer is responsible for RNA recognition and catalysis, while the other monomer binds to the replacement base PreQ1.</text>
</comment>
<dbReference type="PANTHER" id="PTHR46499:SF1">
    <property type="entry name" value="QUEUINE TRNA-RIBOSYLTRANSFERASE"/>
    <property type="match status" value="1"/>
</dbReference>
<dbReference type="PATRIC" id="fig|237368.3.peg.3626"/>
<dbReference type="InterPro" id="IPR002616">
    <property type="entry name" value="tRNA_ribo_trans-like"/>
</dbReference>
<dbReference type="FunFam" id="3.20.20.105:FF:000001">
    <property type="entry name" value="Queuine tRNA-ribosyltransferase"/>
    <property type="match status" value="1"/>
</dbReference>
<comment type="caution">
    <text evidence="9">The sequence shown here is derived from an EMBL/GenBank/DDBJ whole genome shotgun (WGS) entry which is preliminary data.</text>
</comment>
<feature type="active site" description="Nucleophile" evidence="7">
    <location>
        <position position="264"/>
    </location>
</feature>
<comment type="pathway">
    <text evidence="1 7">tRNA modification; tRNA-queuosine biosynthesis.</text>
</comment>
<comment type="cofactor">
    <cofactor evidence="7">
        <name>Zn(2+)</name>
        <dbReference type="ChEBI" id="CHEBI:29105"/>
    </cofactor>
    <text evidence="7">Binds 1 zinc ion per subunit.</text>
</comment>
<dbReference type="GO" id="GO:0008616">
    <property type="term" value="P:tRNA queuosine(34) biosynthetic process"/>
    <property type="evidence" value="ECO:0007669"/>
    <property type="project" value="UniProtKB-UniRule"/>
</dbReference>
<evidence type="ECO:0000256" key="5">
    <source>
        <dbReference type="ARBA" id="ARBA00022785"/>
    </source>
</evidence>
<dbReference type="GO" id="GO:0005829">
    <property type="term" value="C:cytosol"/>
    <property type="evidence" value="ECO:0007669"/>
    <property type="project" value="TreeGrafter"/>
</dbReference>
<reference evidence="9 10" key="1">
    <citation type="submission" date="2014-10" db="EMBL/GenBank/DDBJ databases">
        <title>Draft genome of anammox bacterium scalindua brodae, obtained using differential coverage binning of sequence data from two enrichment reactors.</title>
        <authorList>
            <person name="Speth D.R."/>
            <person name="Russ L."/>
            <person name="Kartal B."/>
            <person name="Op den Camp H.J."/>
            <person name="Dutilh B.E."/>
            <person name="Jetten M.S."/>
        </authorList>
    </citation>
    <scope>NUCLEOTIDE SEQUENCE [LARGE SCALE GENOMIC DNA]</scope>
    <source>
        <strain evidence="9">RU1</strain>
    </source>
</reference>
<feature type="binding site" evidence="7">
    <location>
        <position position="214"/>
    </location>
    <ligand>
        <name>substrate</name>
    </ligand>
</feature>
<evidence type="ECO:0000313" key="10">
    <source>
        <dbReference type="Proteomes" id="UP000030652"/>
    </source>
</evidence>
<keyword evidence="7" id="KW-0862">Zinc</keyword>
<evidence type="ECO:0000256" key="2">
    <source>
        <dbReference type="ARBA" id="ARBA00022676"/>
    </source>
</evidence>
<keyword evidence="3 7" id="KW-0808">Transferase</keyword>
<comment type="similarity">
    <text evidence="7">Belongs to the queuine tRNA-ribosyltransferase family.</text>
</comment>
<dbReference type="InterPro" id="IPR036511">
    <property type="entry name" value="TGT-like_sf"/>
</dbReference>
<feature type="region of interest" description="RNA binding; important for wobble base 34 recognition" evidence="7">
    <location>
        <begin position="269"/>
        <end position="273"/>
    </location>
</feature>
<dbReference type="GO" id="GO:0008479">
    <property type="term" value="F:tRNA-guanosine(34) queuine transglycosylase activity"/>
    <property type="evidence" value="ECO:0007669"/>
    <property type="project" value="UniProtKB-UniRule"/>
</dbReference>
<keyword evidence="4 7" id="KW-0819">tRNA processing</keyword>
<feature type="binding site" evidence="7">
    <location>
        <position position="302"/>
    </location>
    <ligand>
        <name>Zn(2+)</name>
        <dbReference type="ChEBI" id="CHEBI:29105"/>
    </ligand>
</feature>
<dbReference type="eggNOG" id="COG0343">
    <property type="taxonomic scope" value="Bacteria"/>
</dbReference>
<feature type="binding site" evidence="7">
    <location>
        <position position="304"/>
    </location>
    <ligand>
        <name>Zn(2+)</name>
        <dbReference type="ChEBI" id="CHEBI:29105"/>
    </ligand>
</feature>
<dbReference type="GO" id="GO:0046872">
    <property type="term" value="F:metal ion binding"/>
    <property type="evidence" value="ECO:0007669"/>
    <property type="project" value="UniProtKB-KW"/>
</dbReference>
<evidence type="ECO:0000256" key="7">
    <source>
        <dbReference type="HAMAP-Rule" id="MF_00168"/>
    </source>
</evidence>
<dbReference type="Gene3D" id="3.20.20.105">
    <property type="entry name" value="Queuine tRNA-ribosyltransferase-like"/>
    <property type="match status" value="1"/>
</dbReference>
<dbReference type="SUPFAM" id="SSF51713">
    <property type="entry name" value="tRNA-guanine transglycosylase"/>
    <property type="match status" value="1"/>
</dbReference>
<feature type="domain" description="tRNA-guanine(15) transglycosylase-like" evidence="8">
    <location>
        <begin position="12"/>
        <end position="362"/>
    </location>
</feature>
<feature type="binding site" evidence="7">
    <location>
        <begin position="91"/>
        <end position="95"/>
    </location>
    <ligand>
        <name>substrate</name>
    </ligand>
</feature>
<feature type="binding site" evidence="7">
    <location>
        <position position="187"/>
    </location>
    <ligand>
        <name>substrate</name>
    </ligand>
</feature>
<evidence type="ECO:0000313" key="9">
    <source>
        <dbReference type="EMBL" id="KHE90915.1"/>
    </source>
</evidence>
<dbReference type="EMBL" id="JRYO01000227">
    <property type="protein sequence ID" value="KHE90915.1"/>
    <property type="molecule type" value="Genomic_DNA"/>
</dbReference>
<feature type="active site" description="Proton acceptor" evidence="7">
    <location>
        <position position="91"/>
    </location>
</feature>
<feature type="binding site" evidence="7">
    <location>
        <position position="333"/>
    </location>
    <ligand>
        <name>Zn(2+)</name>
        <dbReference type="ChEBI" id="CHEBI:29105"/>
    </ligand>
</feature>
<keyword evidence="5 7" id="KW-0671">Queuosine biosynthesis</keyword>
<keyword evidence="7" id="KW-0479">Metal-binding</keyword>
<dbReference type="UniPathway" id="UPA00392"/>
<sequence length="370" mass="41780">MQFRLLANDNKTKARCGEITTNHGIIPTPAFMPVGTQATVKALTPCQLKETNAHALLCNAYHLYLRPGEDIVKKLGGLHKFMNWDGAIITDSGGYQVFSLARLTKVTDDGVEFQSPIDGSRRFLDPEKVMKIQHSLGADIIMAFDECLPYPCERDRVKQSMHRTVKWANRCLNAHNSEDQDLFAIVQGSVFKDIREECADRLVEIGFNGYAIGGLSVGEGNHLMNEVLEYTVPRLPADKPRYLMGVGFPLDILDGIEHGIDMFDCVIPTRNGRNGCAFTMDGKLKIRNSCYKEDERPLDKDCHCYTCKNFSRGYIRHLLTANEILGLSLMSFHNIYFFENMMEKARKSIIEGNFSNFKSHFLSLTVEKSC</sequence>
<feature type="binding site" evidence="7">
    <location>
        <position position="145"/>
    </location>
    <ligand>
        <name>substrate</name>
    </ligand>
</feature>
<proteinExistence type="inferred from homology"/>
<organism evidence="9 10">
    <name type="scientific">Candidatus Scalindua brodae</name>
    <dbReference type="NCBI Taxonomy" id="237368"/>
    <lineage>
        <taxon>Bacteria</taxon>
        <taxon>Pseudomonadati</taxon>
        <taxon>Planctomycetota</taxon>
        <taxon>Candidatus Brocadiia</taxon>
        <taxon>Candidatus Brocadiales</taxon>
        <taxon>Candidatus Scalinduaceae</taxon>
        <taxon>Candidatus Scalindua</taxon>
    </lineage>
</organism>
<dbReference type="Pfam" id="PF01702">
    <property type="entry name" value="TGT"/>
    <property type="match status" value="1"/>
</dbReference>
<comment type="function">
    <text evidence="7">Catalyzes the base-exchange of a guanine (G) residue with the queuine precursor 7-aminomethyl-7-deazaguanine (PreQ1) at position 34 (anticodon wobble position) in tRNAs with GU(N) anticodons (tRNA-Asp, -Asn, -His and -Tyr). Catalysis occurs through a double-displacement mechanism. The nucleophile active site attacks the C1' of nucleotide 34 to detach the guanine base from the RNA, forming a covalent enzyme-RNA intermediate. The proton acceptor active site deprotonates the incoming PreQ1, allowing a nucleophilic attack on the C1' of the ribose to form the product. After dissociation, two additional enzymatic reactions on the tRNA convert PreQ1 to queuine (Q), resulting in the hypermodified nucleoside queuosine (7-(((4,5-cis-dihydroxy-2-cyclopenten-1-yl)amino)methyl)-7-deazaguanosine).</text>
</comment>
<evidence type="ECO:0000256" key="3">
    <source>
        <dbReference type="ARBA" id="ARBA00022679"/>
    </source>
</evidence>
<dbReference type="InterPro" id="IPR004803">
    <property type="entry name" value="TGT"/>
</dbReference>
<dbReference type="NCBIfam" id="TIGR00449">
    <property type="entry name" value="tgt_general"/>
    <property type="match status" value="1"/>
</dbReference>
<comment type="catalytic activity">
    <reaction evidence="6 7">
        <text>7-aminomethyl-7-carbaguanine + guanosine(34) in tRNA = 7-aminomethyl-7-carbaguanosine(34) in tRNA + guanine</text>
        <dbReference type="Rhea" id="RHEA:24104"/>
        <dbReference type="Rhea" id="RHEA-COMP:10341"/>
        <dbReference type="Rhea" id="RHEA-COMP:10342"/>
        <dbReference type="ChEBI" id="CHEBI:16235"/>
        <dbReference type="ChEBI" id="CHEBI:58703"/>
        <dbReference type="ChEBI" id="CHEBI:74269"/>
        <dbReference type="ChEBI" id="CHEBI:82833"/>
        <dbReference type="EC" id="2.4.2.29"/>
    </reaction>
</comment>
<dbReference type="EC" id="2.4.2.29" evidence="7"/>
<dbReference type="AlphaFoldDB" id="A0A0B0EJQ6"/>
<dbReference type="HAMAP" id="MF_00168">
    <property type="entry name" value="Q_tRNA_Tgt"/>
    <property type="match status" value="1"/>
</dbReference>
<dbReference type="NCBIfam" id="TIGR00430">
    <property type="entry name" value="Q_tRNA_tgt"/>
    <property type="match status" value="1"/>
</dbReference>
<keyword evidence="2 7" id="KW-0328">Glycosyltransferase</keyword>
<protein>
    <recommendedName>
        <fullName evidence="7">Queuine tRNA-ribosyltransferase</fullName>
        <ecNumber evidence="7">2.4.2.29</ecNumber>
    </recommendedName>
    <alternativeName>
        <fullName evidence="7">Guanine insertion enzyme</fullName>
    </alternativeName>
    <alternativeName>
        <fullName evidence="7">tRNA-guanine transglycosylase</fullName>
    </alternativeName>
</protein>
<evidence type="ECO:0000256" key="4">
    <source>
        <dbReference type="ARBA" id="ARBA00022694"/>
    </source>
</evidence>
<accession>A0A0B0EJQ6</accession>